<reference evidence="1 2" key="1">
    <citation type="journal article" date="2015" name="Genome Announc.">
        <title>Draft Genome Sequence and Gene Annotation of the Entomopathogenic Fungus Verticillium hemipterigenum.</title>
        <authorList>
            <person name="Horn F."/>
            <person name="Habel A."/>
            <person name="Scharf D.H."/>
            <person name="Dworschak J."/>
            <person name="Brakhage A.A."/>
            <person name="Guthke R."/>
            <person name="Hertweck C."/>
            <person name="Linde J."/>
        </authorList>
    </citation>
    <scope>NUCLEOTIDE SEQUENCE [LARGE SCALE GENOMIC DNA]</scope>
</reference>
<evidence type="ECO:0008006" key="3">
    <source>
        <dbReference type="Google" id="ProtNLM"/>
    </source>
</evidence>
<sequence length="159" mass="17564">MALTRDFVASVMEPYLAGDFEGFVRQKCTPDFTYDLVPGDIASKLGLTGPAQQHEFAGIFKGHDAAVKMILEGLTGREVKDLKIGARVLKTVVDVEDRSAALEVELFGDAKRTDKPFILANAIFLTFDENLKITYWSDHLDTFTLAKLAGVEELEPELP</sequence>
<gene>
    <name evidence="1" type="ORF">VHEMI03012</name>
</gene>
<keyword evidence="2" id="KW-1185">Reference proteome</keyword>
<dbReference type="Proteomes" id="UP000039046">
    <property type="component" value="Unassembled WGS sequence"/>
</dbReference>
<evidence type="ECO:0000313" key="2">
    <source>
        <dbReference type="Proteomes" id="UP000039046"/>
    </source>
</evidence>
<proteinExistence type="predicted"/>
<dbReference type="InterPro" id="IPR032710">
    <property type="entry name" value="NTF2-like_dom_sf"/>
</dbReference>
<dbReference type="Gene3D" id="3.10.450.50">
    <property type="match status" value="1"/>
</dbReference>
<dbReference type="HOGENOM" id="CLU_1662035_0_0_1"/>
<protein>
    <recommendedName>
        <fullName evidence="3">SnoaL-like domain-containing protein</fullName>
    </recommendedName>
</protein>
<dbReference type="AlphaFoldDB" id="A0A0A1SXB5"/>
<accession>A0A0A1SXB5</accession>
<name>A0A0A1SXB5_9HYPO</name>
<dbReference type="EMBL" id="CDHN01000001">
    <property type="protein sequence ID" value="CEJ82976.1"/>
    <property type="molecule type" value="Genomic_DNA"/>
</dbReference>
<dbReference type="SUPFAM" id="SSF54427">
    <property type="entry name" value="NTF2-like"/>
    <property type="match status" value="1"/>
</dbReference>
<evidence type="ECO:0000313" key="1">
    <source>
        <dbReference type="EMBL" id="CEJ82976.1"/>
    </source>
</evidence>
<organism evidence="1 2">
    <name type="scientific">[Torrubiella] hemipterigena</name>
    <dbReference type="NCBI Taxonomy" id="1531966"/>
    <lineage>
        <taxon>Eukaryota</taxon>
        <taxon>Fungi</taxon>
        <taxon>Dikarya</taxon>
        <taxon>Ascomycota</taxon>
        <taxon>Pezizomycotina</taxon>
        <taxon>Sordariomycetes</taxon>
        <taxon>Hypocreomycetidae</taxon>
        <taxon>Hypocreales</taxon>
        <taxon>Clavicipitaceae</taxon>
        <taxon>Clavicipitaceae incertae sedis</taxon>
        <taxon>'Torrubiella' clade</taxon>
    </lineage>
</organism>